<keyword evidence="2" id="KW-1185">Reference proteome</keyword>
<accession>A0A1G8AHL9</accession>
<dbReference type="Gene3D" id="3.40.50.720">
    <property type="entry name" value="NAD(P)-binding Rossmann-like Domain"/>
    <property type="match status" value="1"/>
</dbReference>
<dbReference type="SUPFAM" id="SSF51735">
    <property type="entry name" value="NAD(P)-binding Rossmann-fold domains"/>
    <property type="match status" value="1"/>
</dbReference>
<proteinExistence type="predicted"/>
<dbReference type="AlphaFoldDB" id="A0A1G8AHL9"/>
<dbReference type="STRING" id="366584.SAMN05216377_12047"/>
<organism evidence="1 2">
    <name type="scientific">Pseudonocardia oroxyli</name>
    <dbReference type="NCBI Taxonomy" id="366584"/>
    <lineage>
        <taxon>Bacteria</taxon>
        <taxon>Bacillati</taxon>
        <taxon>Actinomycetota</taxon>
        <taxon>Actinomycetes</taxon>
        <taxon>Pseudonocardiales</taxon>
        <taxon>Pseudonocardiaceae</taxon>
        <taxon>Pseudonocardia</taxon>
    </lineage>
</organism>
<evidence type="ECO:0008006" key="3">
    <source>
        <dbReference type="Google" id="ProtNLM"/>
    </source>
</evidence>
<evidence type="ECO:0000313" key="1">
    <source>
        <dbReference type="EMBL" id="SDH20448.1"/>
    </source>
</evidence>
<dbReference type="InterPro" id="IPR036291">
    <property type="entry name" value="NAD(P)-bd_dom_sf"/>
</dbReference>
<protein>
    <recommendedName>
        <fullName evidence="3">NAD(P)H-binding</fullName>
    </recommendedName>
</protein>
<dbReference type="EMBL" id="FNBE01000020">
    <property type="protein sequence ID" value="SDH20448.1"/>
    <property type="molecule type" value="Genomic_DNA"/>
</dbReference>
<name>A0A1G8AHL9_PSEOR</name>
<reference evidence="1 2" key="1">
    <citation type="submission" date="2016-10" db="EMBL/GenBank/DDBJ databases">
        <authorList>
            <person name="de Groot N.N."/>
        </authorList>
    </citation>
    <scope>NUCLEOTIDE SEQUENCE [LARGE SCALE GENOMIC DNA]</scope>
    <source>
        <strain evidence="1 2">CGMCC 4.3143</strain>
    </source>
</reference>
<evidence type="ECO:0000313" key="2">
    <source>
        <dbReference type="Proteomes" id="UP000198967"/>
    </source>
</evidence>
<sequence length="141" mass="14981">MLSIVGTDGVPNSGYLRAKAAQEALVRAGGLPYSVVRATQFFEFLGPIAAGSTVDGVVRLPTADLHPVAAANVSAILAETVVAGPRNGRVDVAGPQRGPFADFVRPVLAAQVIPARWWPVTTRPTSVPCWRSRPWCRPGRR</sequence>
<dbReference type="Proteomes" id="UP000198967">
    <property type="component" value="Unassembled WGS sequence"/>
</dbReference>
<gene>
    <name evidence="1" type="ORF">SAMN05216377_12047</name>
</gene>